<dbReference type="Proteomes" id="UP000245683">
    <property type="component" value="Unassembled WGS sequence"/>
</dbReference>
<comment type="caution">
    <text evidence="3">The sequence shown here is derived from an EMBL/GenBank/DDBJ whole genome shotgun (WGS) entry which is preliminary data.</text>
</comment>
<dbReference type="RefSeq" id="WP_109946642.1">
    <property type="nucleotide sequence ID" value="NZ_QGSV01000271.1"/>
</dbReference>
<feature type="transmembrane region" description="Helical" evidence="2">
    <location>
        <begin position="94"/>
        <end position="117"/>
    </location>
</feature>
<dbReference type="AlphaFoldDB" id="A0A317JXE9"/>
<evidence type="ECO:0000256" key="1">
    <source>
        <dbReference type="SAM" id="MobiDB-lite"/>
    </source>
</evidence>
<feature type="non-terminal residue" evidence="3">
    <location>
        <position position="1"/>
    </location>
</feature>
<evidence type="ECO:0000256" key="2">
    <source>
        <dbReference type="SAM" id="Phobius"/>
    </source>
</evidence>
<feature type="transmembrane region" description="Helical" evidence="2">
    <location>
        <begin position="137"/>
        <end position="158"/>
    </location>
</feature>
<gene>
    <name evidence="3" type="ORF">DLJ46_22725</name>
</gene>
<evidence type="ECO:0008006" key="5">
    <source>
        <dbReference type="Google" id="ProtNLM"/>
    </source>
</evidence>
<keyword evidence="2" id="KW-1133">Transmembrane helix</keyword>
<reference evidence="4" key="1">
    <citation type="submission" date="2018-05" db="EMBL/GenBank/DDBJ databases">
        <title>Micromonospora globispora sp. nov. and Micromonospora rugosa sp. nov., isolated from marine sediment.</title>
        <authorList>
            <person name="Carro L."/>
            <person name="Aysel V."/>
            <person name="Cetin D."/>
            <person name="Igual J.M."/>
            <person name="Klenk H.-P."/>
            <person name="Trujillo M.E."/>
            <person name="Sahin N."/>
        </authorList>
    </citation>
    <scope>NUCLEOTIDE SEQUENCE [LARGE SCALE GENOMIC DNA]</scope>
    <source>
        <strain evidence="4">S2904</strain>
    </source>
</reference>
<keyword evidence="2" id="KW-0812">Transmembrane</keyword>
<feature type="region of interest" description="Disordered" evidence="1">
    <location>
        <begin position="1"/>
        <end position="30"/>
    </location>
</feature>
<keyword evidence="4" id="KW-1185">Reference proteome</keyword>
<dbReference type="EMBL" id="QGSV01000271">
    <property type="protein sequence ID" value="PWU45058.1"/>
    <property type="molecule type" value="Genomic_DNA"/>
</dbReference>
<evidence type="ECO:0000313" key="4">
    <source>
        <dbReference type="Proteomes" id="UP000245683"/>
    </source>
</evidence>
<feature type="transmembrane region" description="Helical" evidence="2">
    <location>
        <begin position="253"/>
        <end position="274"/>
    </location>
</feature>
<keyword evidence="2" id="KW-0472">Membrane</keyword>
<name>A0A317JXE9_9ACTN</name>
<feature type="transmembrane region" description="Helical" evidence="2">
    <location>
        <begin position="216"/>
        <end position="233"/>
    </location>
</feature>
<feature type="transmembrane region" description="Helical" evidence="2">
    <location>
        <begin position="193"/>
        <end position="210"/>
    </location>
</feature>
<accession>A0A317JXE9</accession>
<feature type="compositionally biased region" description="Low complexity" evidence="1">
    <location>
        <begin position="7"/>
        <end position="24"/>
    </location>
</feature>
<evidence type="ECO:0000313" key="3">
    <source>
        <dbReference type="EMBL" id="PWU45058.1"/>
    </source>
</evidence>
<sequence>RGEAGHAGFAAPGQPAEPGQAGWAHPTVPPPQGWVWPASGGLVPADPYGYGHPYGWYPAGAGWDPNDPLVTPPHAGFGGWFSRCTGAFRRGWRLLLPIMLLTQVVPGAALSALALALGPSSQVGTGPDGAPVRPDDYFQGVAAILGVAFVGSLLIGLVQSLGWAAGTWVVTRQAAGEPVALGPALRYGLRRALGLWGWTLLVSVLMGVGLCFCVLPGIYLAFALSLTGPVYLFERENPIGRSFRIFHQRLGPVLGRVALVAAVVILGSMVGGVLEQVGLLPFGDRPLAAPGAGVGALAVVVLAAALVAPVYLVQLVGLLATYAEHRAHEGPVNSARLAAELG</sequence>
<feature type="transmembrane region" description="Helical" evidence="2">
    <location>
        <begin position="294"/>
        <end position="320"/>
    </location>
</feature>
<proteinExistence type="predicted"/>
<organism evidence="3 4">
    <name type="scientific">Micromonospora globispora</name>
    <dbReference type="NCBI Taxonomy" id="1450148"/>
    <lineage>
        <taxon>Bacteria</taxon>
        <taxon>Bacillati</taxon>
        <taxon>Actinomycetota</taxon>
        <taxon>Actinomycetes</taxon>
        <taxon>Micromonosporales</taxon>
        <taxon>Micromonosporaceae</taxon>
        <taxon>Micromonospora</taxon>
    </lineage>
</organism>
<protein>
    <recommendedName>
        <fullName evidence="5">Glycerophosphoryl diester phosphodiesterase membrane domain-containing protein</fullName>
    </recommendedName>
</protein>